<dbReference type="Proteomes" id="UP000219252">
    <property type="component" value="Unassembled WGS sequence"/>
</dbReference>
<proteinExistence type="predicted"/>
<organism evidence="1 2">
    <name type="scientific">Ureibacillus acetophenoni</name>
    <dbReference type="NCBI Taxonomy" id="614649"/>
    <lineage>
        <taxon>Bacteria</taxon>
        <taxon>Bacillati</taxon>
        <taxon>Bacillota</taxon>
        <taxon>Bacilli</taxon>
        <taxon>Bacillales</taxon>
        <taxon>Caryophanaceae</taxon>
        <taxon>Ureibacillus</taxon>
    </lineage>
</organism>
<gene>
    <name evidence="1" type="ORF">SAMN05877842_103171</name>
</gene>
<dbReference type="InterPro" id="IPR043519">
    <property type="entry name" value="NT_sf"/>
</dbReference>
<dbReference type="EMBL" id="OBQC01000003">
    <property type="protein sequence ID" value="SOC37378.1"/>
    <property type="molecule type" value="Genomic_DNA"/>
</dbReference>
<name>A0A285U7K4_9BACL</name>
<dbReference type="PANTHER" id="PTHR34822:SF1">
    <property type="entry name" value="GRPB FAMILY PROTEIN"/>
    <property type="match status" value="1"/>
</dbReference>
<dbReference type="Gene3D" id="3.30.460.10">
    <property type="entry name" value="Beta Polymerase, domain 2"/>
    <property type="match status" value="1"/>
</dbReference>
<evidence type="ECO:0000313" key="1">
    <source>
        <dbReference type="EMBL" id="SOC37378.1"/>
    </source>
</evidence>
<dbReference type="GO" id="GO:0016740">
    <property type="term" value="F:transferase activity"/>
    <property type="evidence" value="ECO:0007669"/>
    <property type="project" value="UniProtKB-KW"/>
</dbReference>
<accession>A0A285U7K4</accession>
<sequence length="176" mass="20974">MKLGLLREEVRLVEYSIDEWKNEFLKVKQEILNFTAFEENQIEHIGSTAIKEMPAKPIIDLVIGVDDLATVDQSIYQGLKQAGFLRLRVQRPNEIILAKFTDETYQIKTHYVHLVDYNQELWNNLIFFRDYLNTDETARNQYKKIKLKFIEEVNSGIVEYTDYKEQFVREVYSKRV</sequence>
<dbReference type="RefSeq" id="WP_097148810.1">
    <property type="nucleotide sequence ID" value="NZ_OBQC01000003.1"/>
</dbReference>
<evidence type="ECO:0000313" key="2">
    <source>
        <dbReference type="Proteomes" id="UP000219252"/>
    </source>
</evidence>
<keyword evidence="2" id="KW-1185">Reference proteome</keyword>
<dbReference type="SUPFAM" id="SSF81301">
    <property type="entry name" value="Nucleotidyltransferase"/>
    <property type="match status" value="1"/>
</dbReference>
<dbReference type="PANTHER" id="PTHR34822">
    <property type="entry name" value="GRPB DOMAIN PROTEIN (AFU_ORTHOLOGUE AFUA_1G01530)"/>
    <property type="match status" value="1"/>
</dbReference>
<dbReference type="OrthoDB" id="9799092at2"/>
<dbReference type="Pfam" id="PF04229">
    <property type="entry name" value="GrpB"/>
    <property type="match status" value="1"/>
</dbReference>
<keyword evidence="1" id="KW-0808">Transferase</keyword>
<protein>
    <submittedName>
        <fullName evidence="1">GrpB-like predicted nucleotidyltransferase (UPF0157 family)</fullName>
    </submittedName>
</protein>
<dbReference type="AlphaFoldDB" id="A0A285U7K4"/>
<dbReference type="InterPro" id="IPR007344">
    <property type="entry name" value="GrpB/CoaE"/>
</dbReference>
<reference evidence="2" key="1">
    <citation type="submission" date="2017-08" db="EMBL/GenBank/DDBJ databases">
        <authorList>
            <person name="Varghese N."/>
            <person name="Submissions S."/>
        </authorList>
    </citation>
    <scope>NUCLEOTIDE SEQUENCE [LARGE SCALE GENOMIC DNA]</scope>
    <source>
        <strain evidence="2">JC23</strain>
    </source>
</reference>